<dbReference type="AlphaFoldDB" id="A0A8D5G8K3"/>
<keyword evidence="3" id="KW-1185">Reference proteome</keyword>
<sequence>MQETNVATSLSGTSLQLEIAELMVQSLNLDVAATEIKSDSPLYGDGLGLDSIDILEVALVVSKRYGLQLKADNEGNHEIFSSLGNLTEYVAKQRTR</sequence>
<protein>
    <submittedName>
        <fullName evidence="2">Acyl carrier protein</fullName>
    </submittedName>
</protein>
<dbReference type="Pfam" id="PF00550">
    <property type="entry name" value="PP-binding"/>
    <property type="match status" value="1"/>
</dbReference>
<reference evidence="2" key="1">
    <citation type="journal article" date="2021" name="Arch. Microbiol.">
        <title>Methyloradius palustris gen. nov., sp. nov., a methanol-oxidizing bacterium isolated from snow.</title>
        <authorList>
            <person name="Miyadera T."/>
            <person name="Kojima H."/>
            <person name="Fukui M."/>
        </authorList>
    </citation>
    <scope>NUCLEOTIDE SEQUENCE</scope>
    <source>
        <strain evidence="2">Zm11</strain>
    </source>
</reference>
<dbReference type="SUPFAM" id="SSF47336">
    <property type="entry name" value="ACP-like"/>
    <property type="match status" value="1"/>
</dbReference>
<dbReference type="PROSITE" id="PS50075">
    <property type="entry name" value="CARRIER"/>
    <property type="match status" value="1"/>
</dbReference>
<gene>
    <name evidence="2" type="primary">acpC</name>
    <name evidence="2" type="ORF">ZMTM_13910</name>
</gene>
<dbReference type="InterPro" id="IPR009081">
    <property type="entry name" value="PP-bd_ACP"/>
</dbReference>
<dbReference type="Proteomes" id="UP000826722">
    <property type="component" value="Chromosome"/>
</dbReference>
<dbReference type="Gene3D" id="1.10.1200.10">
    <property type="entry name" value="ACP-like"/>
    <property type="match status" value="1"/>
</dbReference>
<evidence type="ECO:0000259" key="1">
    <source>
        <dbReference type="PROSITE" id="PS50075"/>
    </source>
</evidence>
<evidence type="ECO:0000313" key="3">
    <source>
        <dbReference type="Proteomes" id="UP000826722"/>
    </source>
</evidence>
<accession>A0A8D5G8K3</accession>
<evidence type="ECO:0000313" key="2">
    <source>
        <dbReference type="EMBL" id="BCM25132.1"/>
    </source>
</evidence>
<dbReference type="KEGG" id="mpau:ZMTM_13910"/>
<organism evidence="2 3">
    <name type="scientific">Methyloradius palustris</name>
    <dbReference type="NCBI Taxonomy" id="2778876"/>
    <lineage>
        <taxon>Bacteria</taxon>
        <taxon>Pseudomonadati</taxon>
        <taxon>Pseudomonadota</taxon>
        <taxon>Betaproteobacteria</taxon>
        <taxon>Nitrosomonadales</taxon>
        <taxon>Methylophilaceae</taxon>
        <taxon>Methyloradius</taxon>
    </lineage>
</organism>
<dbReference type="InterPro" id="IPR036736">
    <property type="entry name" value="ACP-like_sf"/>
</dbReference>
<dbReference type="NCBIfam" id="NF006617">
    <property type="entry name" value="PRK09184.1"/>
    <property type="match status" value="1"/>
</dbReference>
<dbReference type="EMBL" id="AP024110">
    <property type="protein sequence ID" value="BCM25132.1"/>
    <property type="molecule type" value="Genomic_DNA"/>
</dbReference>
<dbReference type="RefSeq" id="WP_221763254.1">
    <property type="nucleotide sequence ID" value="NZ_AP024110.1"/>
</dbReference>
<proteinExistence type="predicted"/>
<feature type="domain" description="Carrier" evidence="1">
    <location>
        <begin position="13"/>
        <end position="94"/>
    </location>
</feature>
<name>A0A8D5G8K3_9PROT</name>